<comment type="caution">
    <text evidence="2">The sequence shown here is derived from an EMBL/GenBank/DDBJ whole genome shotgun (WGS) entry which is preliminary data.</text>
</comment>
<feature type="chain" id="PRO_5015111405" evidence="1">
    <location>
        <begin position="32"/>
        <end position="54"/>
    </location>
</feature>
<feature type="signal peptide" evidence="1">
    <location>
        <begin position="1"/>
        <end position="31"/>
    </location>
</feature>
<protein>
    <submittedName>
        <fullName evidence="2">Uncharacterized protein</fullName>
    </submittedName>
</protein>
<keyword evidence="1" id="KW-0732">Signal</keyword>
<sequence>GRTVVPRHWKCHWSFLTYLLFAAMLSRFSDGARVGVDVSSTGHCLVVAATPGSV</sequence>
<dbReference type="EMBL" id="JXTC01000291">
    <property type="protein sequence ID" value="PON68984.1"/>
    <property type="molecule type" value="Genomic_DNA"/>
</dbReference>
<proteinExistence type="predicted"/>
<dbReference type="AlphaFoldDB" id="A0A2P5D6U4"/>
<evidence type="ECO:0000256" key="1">
    <source>
        <dbReference type="SAM" id="SignalP"/>
    </source>
</evidence>
<gene>
    <name evidence="2" type="ORF">TorRG33x02_260250</name>
</gene>
<feature type="non-terminal residue" evidence="2">
    <location>
        <position position="1"/>
    </location>
</feature>
<organism evidence="2 3">
    <name type="scientific">Trema orientale</name>
    <name type="common">Charcoal tree</name>
    <name type="synonym">Celtis orientalis</name>
    <dbReference type="NCBI Taxonomy" id="63057"/>
    <lineage>
        <taxon>Eukaryota</taxon>
        <taxon>Viridiplantae</taxon>
        <taxon>Streptophyta</taxon>
        <taxon>Embryophyta</taxon>
        <taxon>Tracheophyta</taxon>
        <taxon>Spermatophyta</taxon>
        <taxon>Magnoliopsida</taxon>
        <taxon>eudicotyledons</taxon>
        <taxon>Gunneridae</taxon>
        <taxon>Pentapetalae</taxon>
        <taxon>rosids</taxon>
        <taxon>fabids</taxon>
        <taxon>Rosales</taxon>
        <taxon>Cannabaceae</taxon>
        <taxon>Trema</taxon>
    </lineage>
</organism>
<dbReference type="InParanoid" id="A0A2P5D6U4"/>
<evidence type="ECO:0000313" key="2">
    <source>
        <dbReference type="EMBL" id="PON68984.1"/>
    </source>
</evidence>
<reference evidence="3" key="1">
    <citation type="submission" date="2016-06" db="EMBL/GenBank/DDBJ databases">
        <title>Parallel loss of symbiosis genes in relatives of nitrogen-fixing non-legume Parasponia.</title>
        <authorList>
            <person name="Van Velzen R."/>
            <person name="Holmer R."/>
            <person name="Bu F."/>
            <person name="Rutten L."/>
            <person name="Van Zeijl A."/>
            <person name="Liu W."/>
            <person name="Santuari L."/>
            <person name="Cao Q."/>
            <person name="Sharma T."/>
            <person name="Shen D."/>
            <person name="Roswanjaya Y."/>
            <person name="Wardhani T."/>
            <person name="Kalhor M.S."/>
            <person name="Jansen J."/>
            <person name="Van den Hoogen J."/>
            <person name="Gungor B."/>
            <person name="Hartog M."/>
            <person name="Hontelez J."/>
            <person name="Verver J."/>
            <person name="Yang W.-C."/>
            <person name="Schijlen E."/>
            <person name="Repin R."/>
            <person name="Schilthuizen M."/>
            <person name="Schranz E."/>
            <person name="Heidstra R."/>
            <person name="Miyata K."/>
            <person name="Fedorova E."/>
            <person name="Kohlen W."/>
            <person name="Bisseling T."/>
            <person name="Smit S."/>
            <person name="Geurts R."/>
        </authorList>
    </citation>
    <scope>NUCLEOTIDE SEQUENCE [LARGE SCALE GENOMIC DNA]</scope>
    <source>
        <strain evidence="3">cv. RG33-2</strain>
    </source>
</reference>
<evidence type="ECO:0000313" key="3">
    <source>
        <dbReference type="Proteomes" id="UP000237000"/>
    </source>
</evidence>
<dbReference type="Proteomes" id="UP000237000">
    <property type="component" value="Unassembled WGS sequence"/>
</dbReference>
<accession>A0A2P5D6U4</accession>
<name>A0A2P5D6U4_TREOI</name>
<keyword evidence="3" id="KW-1185">Reference proteome</keyword>